<dbReference type="OrthoDB" id="3257538at2759"/>
<dbReference type="PANTHER" id="PTHR28152">
    <property type="entry name" value="HYDROXYACYL-THIOESTER DEHYDRATASE TYPE 2, MITOCHONDRIAL"/>
    <property type="match status" value="1"/>
</dbReference>
<reference evidence="1 2" key="1">
    <citation type="journal article" date="2019" name="Nat. Ecol. Evol.">
        <title>Megaphylogeny resolves global patterns of mushroom evolution.</title>
        <authorList>
            <person name="Varga T."/>
            <person name="Krizsan K."/>
            <person name="Foldi C."/>
            <person name="Dima B."/>
            <person name="Sanchez-Garcia M."/>
            <person name="Sanchez-Ramirez S."/>
            <person name="Szollosi G.J."/>
            <person name="Szarkandi J.G."/>
            <person name="Papp V."/>
            <person name="Albert L."/>
            <person name="Andreopoulos W."/>
            <person name="Angelini C."/>
            <person name="Antonin V."/>
            <person name="Barry K.W."/>
            <person name="Bougher N.L."/>
            <person name="Buchanan P."/>
            <person name="Buyck B."/>
            <person name="Bense V."/>
            <person name="Catcheside P."/>
            <person name="Chovatia M."/>
            <person name="Cooper J."/>
            <person name="Damon W."/>
            <person name="Desjardin D."/>
            <person name="Finy P."/>
            <person name="Geml J."/>
            <person name="Haridas S."/>
            <person name="Hughes K."/>
            <person name="Justo A."/>
            <person name="Karasinski D."/>
            <person name="Kautmanova I."/>
            <person name="Kiss B."/>
            <person name="Kocsube S."/>
            <person name="Kotiranta H."/>
            <person name="LaButti K.M."/>
            <person name="Lechner B.E."/>
            <person name="Liimatainen K."/>
            <person name="Lipzen A."/>
            <person name="Lukacs Z."/>
            <person name="Mihaltcheva S."/>
            <person name="Morgado L.N."/>
            <person name="Niskanen T."/>
            <person name="Noordeloos M.E."/>
            <person name="Ohm R.A."/>
            <person name="Ortiz-Santana B."/>
            <person name="Ovrebo C."/>
            <person name="Racz N."/>
            <person name="Riley R."/>
            <person name="Savchenko A."/>
            <person name="Shiryaev A."/>
            <person name="Soop K."/>
            <person name="Spirin V."/>
            <person name="Szebenyi C."/>
            <person name="Tomsovsky M."/>
            <person name="Tulloss R.E."/>
            <person name="Uehling J."/>
            <person name="Grigoriev I.V."/>
            <person name="Vagvolgyi C."/>
            <person name="Papp T."/>
            <person name="Martin F.M."/>
            <person name="Miettinen O."/>
            <person name="Hibbett D.S."/>
            <person name="Nagy L.G."/>
        </authorList>
    </citation>
    <scope>NUCLEOTIDE SEQUENCE [LARGE SCALE GENOMIC DNA]</scope>
    <source>
        <strain evidence="1 2">CBS 121175</strain>
    </source>
</reference>
<evidence type="ECO:0000313" key="2">
    <source>
        <dbReference type="Proteomes" id="UP000307440"/>
    </source>
</evidence>
<dbReference type="Proteomes" id="UP000307440">
    <property type="component" value="Unassembled WGS sequence"/>
</dbReference>
<organism evidence="1 2">
    <name type="scientific">Coprinopsis marcescibilis</name>
    <name type="common">Agaric fungus</name>
    <name type="synonym">Psathyrella marcescibilis</name>
    <dbReference type="NCBI Taxonomy" id="230819"/>
    <lineage>
        <taxon>Eukaryota</taxon>
        <taxon>Fungi</taxon>
        <taxon>Dikarya</taxon>
        <taxon>Basidiomycota</taxon>
        <taxon>Agaricomycotina</taxon>
        <taxon>Agaricomycetes</taxon>
        <taxon>Agaricomycetidae</taxon>
        <taxon>Agaricales</taxon>
        <taxon>Agaricineae</taxon>
        <taxon>Psathyrellaceae</taxon>
        <taxon>Coprinopsis</taxon>
    </lineage>
</organism>
<sequence>MSTLRLASRIVTRGWQTQVPKRWNHHHNRTVALTPEAIKALDNWEANPPTLGFSDSLSLDHLSDLYVTLPTRDGTRKPFEEPQNGAPLAQGQHLAFFHARTPEHRLRGDGTDEEISPPAPFLTRMWAGGKMTWDVENPLIVGVKSRSSATLSHLLRKGFERNKPLVFVTQKIQFFKEGKTTPSVVEERQHVYIPDGLSVVRKEPRIVPDIPQTSDFTFQYQPTPVTLFRFSAIMFNAHHIHLDKDYTTRVEGYPERLVHGPMTAMMLLETVGFHYPMAHIKEFEYRATNPMYVNRKLTIHGAWLDESVAKIWCVDDEGAVGMVGKITLAK</sequence>
<dbReference type="EMBL" id="ML210147">
    <property type="protein sequence ID" value="TFK29974.1"/>
    <property type="molecule type" value="Genomic_DNA"/>
</dbReference>
<dbReference type="STRING" id="230819.A0A5C3LAA9"/>
<dbReference type="InterPro" id="IPR029069">
    <property type="entry name" value="HotDog_dom_sf"/>
</dbReference>
<dbReference type="Gene3D" id="3.10.129.10">
    <property type="entry name" value="Hotdog Thioesterase"/>
    <property type="match status" value="1"/>
</dbReference>
<dbReference type="GO" id="GO:0005739">
    <property type="term" value="C:mitochondrion"/>
    <property type="evidence" value="ECO:0007669"/>
    <property type="project" value="TreeGrafter"/>
</dbReference>
<evidence type="ECO:0008006" key="3">
    <source>
        <dbReference type="Google" id="ProtNLM"/>
    </source>
</evidence>
<protein>
    <recommendedName>
        <fullName evidence="3">Thioesterase/thiol ester dehydrase-isomerase</fullName>
    </recommendedName>
</protein>
<name>A0A5C3LAA9_COPMA</name>
<dbReference type="GO" id="GO:0019171">
    <property type="term" value="F:(3R)-hydroxyacyl-[acyl-carrier-protein] dehydratase activity"/>
    <property type="evidence" value="ECO:0007669"/>
    <property type="project" value="TreeGrafter"/>
</dbReference>
<dbReference type="SUPFAM" id="SSF54637">
    <property type="entry name" value="Thioesterase/thiol ester dehydrase-isomerase"/>
    <property type="match status" value="1"/>
</dbReference>
<dbReference type="AlphaFoldDB" id="A0A5C3LAA9"/>
<proteinExistence type="predicted"/>
<dbReference type="InterPro" id="IPR052741">
    <property type="entry name" value="Mitochondrial_HTD2"/>
</dbReference>
<dbReference type="PANTHER" id="PTHR28152:SF1">
    <property type="entry name" value="HYDROXYACYL-THIOESTER DEHYDRATASE TYPE 2, MITOCHONDRIAL"/>
    <property type="match status" value="1"/>
</dbReference>
<evidence type="ECO:0000313" key="1">
    <source>
        <dbReference type="EMBL" id="TFK29974.1"/>
    </source>
</evidence>
<gene>
    <name evidence="1" type="ORF">FA15DRAFT_580890</name>
</gene>
<keyword evidence="2" id="KW-1185">Reference proteome</keyword>
<accession>A0A5C3LAA9</accession>